<evidence type="ECO:0000256" key="3">
    <source>
        <dbReference type="ARBA" id="ARBA00044493"/>
    </source>
</evidence>
<comment type="subunit">
    <text evidence="4">Binds to mitochondrial small subunit 15S rRNA.</text>
</comment>
<dbReference type="Gene3D" id="1.25.40.10">
    <property type="entry name" value="Tetratricopeptide repeat domain"/>
    <property type="match status" value="3"/>
</dbReference>
<evidence type="ECO:0000259" key="6">
    <source>
        <dbReference type="Pfam" id="PF17177"/>
    </source>
</evidence>
<dbReference type="Pfam" id="PF17177">
    <property type="entry name" value="PPR_long"/>
    <property type="match status" value="1"/>
</dbReference>
<dbReference type="HOGENOM" id="CLU_030676_0_0_1"/>
<proteinExistence type="inferred from homology"/>
<dbReference type="PANTHER" id="PTHR47447">
    <property type="entry name" value="OS03G0856100 PROTEIN"/>
    <property type="match status" value="1"/>
</dbReference>
<evidence type="ECO:0000313" key="8">
    <source>
        <dbReference type="Proteomes" id="UP000053257"/>
    </source>
</evidence>
<organism evidence="7 8">
    <name type="scientific">Phlebiopsis gigantea (strain 11061_1 CR5-6)</name>
    <name type="common">White-rot fungus</name>
    <name type="synonym">Peniophora gigantea</name>
    <dbReference type="NCBI Taxonomy" id="745531"/>
    <lineage>
        <taxon>Eukaryota</taxon>
        <taxon>Fungi</taxon>
        <taxon>Dikarya</taxon>
        <taxon>Basidiomycota</taxon>
        <taxon>Agaricomycotina</taxon>
        <taxon>Agaricomycetes</taxon>
        <taxon>Polyporales</taxon>
        <taxon>Phanerochaetaceae</taxon>
        <taxon>Phlebiopsis</taxon>
    </lineage>
</organism>
<feature type="domain" description="PROP1-like PPR" evidence="6">
    <location>
        <begin position="101"/>
        <end position="237"/>
    </location>
</feature>
<dbReference type="InterPro" id="IPR011990">
    <property type="entry name" value="TPR-like_helical_dom_sf"/>
</dbReference>
<keyword evidence="2" id="KW-0677">Repeat</keyword>
<accession>A0A0C3S4A2</accession>
<comment type="similarity">
    <text evidence="1">Belongs to the CCM1 family.</text>
</comment>
<protein>
    <recommendedName>
        <fullName evidence="6">PROP1-like PPR domain-containing protein</fullName>
    </recommendedName>
</protein>
<feature type="repeat" description="PPR" evidence="5">
    <location>
        <begin position="122"/>
        <end position="156"/>
    </location>
</feature>
<dbReference type="PANTHER" id="PTHR47447:SF28">
    <property type="entry name" value="PENTACOTRIPEPTIDE-REPEAT REGION OF PRORP DOMAIN-CONTAINING PROTEIN"/>
    <property type="match status" value="1"/>
</dbReference>
<dbReference type="STRING" id="745531.A0A0C3S4A2"/>
<keyword evidence="8" id="KW-1185">Reference proteome</keyword>
<feature type="repeat" description="PPR" evidence="5">
    <location>
        <begin position="193"/>
        <end position="228"/>
    </location>
</feature>
<dbReference type="PROSITE" id="PS51375">
    <property type="entry name" value="PPR"/>
    <property type="match status" value="4"/>
</dbReference>
<evidence type="ECO:0000313" key="7">
    <source>
        <dbReference type="EMBL" id="KIP10556.1"/>
    </source>
</evidence>
<feature type="repeat" description="PPR" evidence="5">
    <location>
        <begin position="157"/>
        <end position="192"/>
    </location>
</feature>
<dbReference type="AlphaFoldDB" id="A0A0C3S4A2"/>
<evidence type="ECO:0000256" key="4">
    <source>
        <dbReference type="ARBA" id="ARBA00044511"/>
    </source>
</evidence>
<gene>
    <name evidence="7" type="ORF">PHLGIDRAFT_100947</name>
</gene>
<dbReference type="NCBIfam" id="TIGR00756">
    <property type="entry name" value="PPR"/>
    <property type="match status" value="2"/>
</dbReference>
<dbReference type="InterPro" id="IPR033443">
    <property type="entry name" value="PROP1-like_PPR_dom"/>
</dbReference>
<evidence type="ECO:0000256" key="2">
    <source>
        <dbReference type="ARBA" id="ARBA00022737"/>
    </source>
</evidence>
<dbReference type="Pfam" id="PF01535">
    <property type="entry name" value="PPR"/>
    <property type="match status" value="1"/>
</dbReference>
<sequence>MGVYPRTEVIGRLIAAMGRAGELEKLHELYQGAQLVLTSLADEKQAQSLGWFLIEDQMIIGLAHADEVEAAHVHRMRILEQSGSPSADAYGALIENVTDTTDDTTNALTLFEECRARGVTPNIYLYNTVISKLAKARKADHAIQLFHQMQAEHVRPTSVTYGALIAACCRVGDAISAETLFTEMTAQKNFKPRIPPYNTMMQLYTHTKPDRERVLHYFNEMRRVGVKPTAHTYKLLMDAYGTIEPIDTAAMQQAFDTLVADPQVAVQGTHWAALINAWGCAKKDLNQAIAIFESIPSHPSTKPNSRQPDAVVFEALINVFVTLRCPELIAQYRARIPELGIRMTAYIANLLIKGYAAAGDVVEARNIFEALADPPEGIAAPFNHAPHGDQPAAPLNHLNLPDGTVYREPSTWEAMVRAELGHGNRDEALALLERVRARRFPPAVYHRISGIMLDDSVSPWGRGSEASAPSTP</sequence>
<reference evidence="7 8" key="1">
    <citation type="journal article" date="2014" name="PLoS Genet.">
        <title>Analysis of the Phlebiopsis gigantea genome, transcriptome and secretome provides insight into its pioneer colonization strategies of wood.</title>
        <authorList>
            <person name="Hori C."/>
            <person name="Ishida T."/>
            <person name="Igarashi K."/>
            <person name="Samejima M."/>
            <person name="Suzuki H."/>
            <person name="Master E."/>
            <person name="Ferreira P."/>
            <person name="Ruiz-Duenas F.J."/>
            <person name="Held B."/>
            <person name="Canessa P."/>
            <person name="Larrondo L.F."/>
            <person name="Schmoll M."/>
            <person name="Druzhinina I.S."/>
            <person name="Kubicek C.P."/>
            <person name="Gaskell J.A."/>
            <person name="Kersten P."/>
            <person name="St John F."/>
            <person name="Glasner J."/>
            <person name="Sabat G."/>
            <person name="Splinter BonDurant S."/>
            <person name="Syed K."/>
            <person name="Yadav J."/>
            <person name="Mgbeahuruike A.C."/>
            <person name="Kovalchuk A."/>
            <person name="Asiegbu F.O."/>
            <person name="Lackner G."/>
            <person name="Hoffmeister D."/>
            <person name="Rencoret J."/>
            <person name="Gutierrez A."/>
            <person name="Sun H."/>
            <person name="Lindquist E."/>
            <person name="Barry K."/>
            <person name="Riley R."/>
            <person name="Grigoriev I.V."/>
            <person name="Henrissat B."/>
            <person name="Kues U."/>
            <person name="Berka R.M."/>
            <person name="Martinez A.T."/>
            <person name="Covert S.F."/>
            <person name="Blanchette R.A."/>
            <person name="Cullen D."/>
        </authorList>
    </citation>
    <scope>NUCLEOTIDE SEQUENCE [LARGE SCALE GENOMIC DNA]</scope>
    <source>
        <strain evidence="7 8">11061_1 CR5-6</strain>
    </source>
</reference>
<dbReference type="EMBL" id="KN840453">
    <property type="protein sequence ID" value="KIP10556.1"/>
    <property type="molecule type" value="Genomic_DNA"/>
</dbReference>
<dbReference type="OrthoDB" id="411857at2759"/>
<dbReference type="Proteomes" id="UP000053257">
    <property type="component" value="Unassembled WGS sequence"/>
</dbReference>
<dbReference type="InterPro" id="IPR002885">
    <property type="entry name" value="PPR_rpt"/>
</dbReference>
<name>A0A0C3S4A2_PHLG1</name>
<feature type="repeat" description="PPR" evidence="5">
    <location>
        <begin position="408"/>
        <end position="442"/>
    </location>
</feature>
<comment type="function">
    <text evidence="3">Regulates mitochondrial small subunit maturation by controlling 15S rRNA 5'-end processing. Localizes to the 5' precursor of the 15S rRNA in a position that is subsequently occupied by mS47 in the mature yeast mtSSU. Uses structure and sequence-specific RNA recognition, binding to a single-stranded region of the precursor and specifically recognizing bases -6 to -1. The exchange of Ccm1 for mS47 is coupled to the irreversible removal of precursor rRNA that is accompanied by conformational changes of the mitoribosomal proteins uS5m and mS26. These conformational changes signal completion of 5'-end rRNA processing through protection of the mature 5'-end of the 15S rRNA and stabilization of mS47. The removal of the 5' precursor together with the dissociation of Ccm1 may be catalyzed by the 5'-3' exoribonuclease Pet127. Involved in the specific removal of group I introns in mitochondrial encoded transcripts.</text>
</comment>
<evidence type="ECO:0000256" key="1">
    <source>
        <dbReference type="ARBA" id="ARBA00006192"/>
    </source>
</evidence>
<evidence type="ECO:0000256" key="5">
    <source>
        <dbReference type="PROSITE-ProRule" id="PRU00708"/>
    </source>
</evidence>